<protein>
    <submittedName>
        <fullName evidence="2">Uncharacterized protein</fullName>
    </submittedName>
</protein>
<organism evidence="2 3">
    <name type="scientific">Melipona bicolor</name>
    <dbReference type="NCBI Taxonomy" id="60889"/>
    <lineage>
        <taxon>Eukaryota</taxon>
        <taxon>Metazoa</taxon>
        <taxon>Ecdysozoa</taxon>
        <taxon>Arthropoda</taxon>
        <taxon>Hexapoda</taxon>
        <taxon>Insecta</taxon>
        <taxon>Pterygota</taxon>
        <taxon>Neoptera</taxon>
        <taxon>Endopterygota</taxon>
        <taxon>Hymenoptera</taxon>
        <taxon>Apocrita</taxon>
        <taxon>Aculeata</taxon>
        <taxon>Apoidea</taxon>
        <taxon>Anthophila</taxon>
        <taxon>Apidae</taxon>
        <taxon>Melipona</taxon>
    </lineage>
</organism>
<sequence>MPLTGNRGGSWRNGDATLSTMPPPPPPPPPPPLPLLPPPPPPPPPPPLPRKGGKKIRTRVALSSRDPLMARRVLRAI</sequence>
<name>A0AA40FD45_9HYME</name>
<proteinExistence type="predicted"/>
<feature type="region of interest" description="Disordered" evidence="1">
    <location>
        <begin position="1"/>
        <end position="64"/>
    </location>
</feature>
<dbReference type="EMBL" id="JAHYIQ010000062">
    <property type="protein sequence ID" value="KAK1116775.1"/>
    <property type="molecule type" value="Genomic_DNA"/>
</dbReference>
<dbReference type="Proteomes" id="UP001177670">
    <property type="component" value="Unassembled WGS sequence"/>
</dbReference>
<evidence type="ECO:0000313" key="3">
    <source>
        <dbReference type="Proteomes" id="UP001177670"/>
    </source>
</evidence>
<feature type="compositionally biased region" description="Pro residues" evidence="1">
    <location>
        <begin position="21"/>
        <end position="49"/>
    </location>
</feature>
<reference evidence="2" key="1">
    <citation type="submission" date="2021-10" db="EMBL/GenBank/DDBJ databases">
        <title>Melipona bicolor Genome sequencing and assembly.</title>
        <authorList>
            <person name="Araujo N.S."/>
            <person name="Arias M.C."/>
        </authorList>
    </citation>
    <scope>NUCLEOTIDE SEQUENCE</scope>
    <source>
        <strain evidence="2">USP_2M_L1-L4_2017</strain>
        <tissue evidence="2">Whole body</tissue>
    </source>
</reference>
<keyword evidence="3" id="KW-1185">Reference proteome</keyword>
<gene>
    <name evidence="2" type="ORF">K0M31_018057</name>
</gene>
<evidence type="ECO:0000256" key="1">
    <source>
        <dbReference type="SAM" id="MobiDB-lite"/>
    </source>
</evidence>
<accession>A0AA40FD45</accession>
<evidence type="ECO:0000313" key="2">
    <source>
        <dbReference type="EMBL" id="KAK1116775.1"/>
    </source>
</evidence>
<dbReference type="AlphaFoldDB" id="A0AA40FD45"/>
<comment type="caution">
    <text evidence="2">The sequence shown here is derived from an EMBL/GenBank/DDBJ whole genome shotgun (WGS) entry which is preliminary data.</text>
</comment>